<dbReference type="Proteomes" id="UP000800036">
    <property type="component" value="Unassembled WGS sequence"/>
</dbReference>
<evidence type="ECO:0000313" key="2">
    <source>
        <dbReference type="EMBL" id="KAF1974349.1"/>
    </source>
</evidence>
<sequence length="702" mass="80163">MDWPGRGRPYQSSQAWFFATPEEVYGKRDMEDKTEWRYDTTPSPYEAFSREFSSRMWDSDVSHRNPRAKGPTRGQDAAVSSVYASNQAQATATSKAPAKSIIKTAEKASQEARKAPDTSNIAACIIEKNKSTAGPRNKNKRKKNKAKANQTTDIAIVPEVKAKVSEKQPEAQKATDHTVVSEKKEKSKKQPRHRKAMNSKKVERVEPADLALVTGRIVEDKPTKAKGLTKDCSIMESPPLIKLVQQTVDQYRNQSATHFALHINVQFSESDRVPDRNTPDFKLELTFQNYSQQVQKICRQKFRNGRPTRVVQVRENGRWIPLHVLLGRHFPVSEANASEETLKAYWDGNGKSFNWAGLATELKENVIQFCIVKAPRHPDSFHEIGQTGRDPRLIVRSYGPPVCEVIDRLGEWKDLLLVSTQVRTITLRLCLSGSVAFDKGLCITSNRYSNFQSRLQDLDLHAQIIEPNSVPPKQNPEDIGHLLRDAYRDTPKLYPELQRYATFLHGIRKIDICFGFIDFYRFFKVTVGGFDRQPKRRNQTITCDVLDKLLFLNEIVVRLPERRQHWLNRTAEPERPLFHSVFPCLRNIFRILYERIAEALAAYENVSVKNFLDESEEDRFWGLRRTAVKALEGADLPQPDRLTVDQLLELNEHDGGGIQLPASDGDETFENKEAAEADGFYPIHCECAVSCREQYDYDPGEL</sequence>
<evidence type="ECO:0000256" key="1">
    <source>
        <dbReference type="SAM" id="MobiDB-lite"/>
    </source>
</evidence>
<feature type="compositionally biased region" description="Basic and acidic residues" evidence="1">
    <location>
        <begin position="160"/>
        <end position="185"/>
    </location>
</feature>
<gene>
    <name evidence="2" type="ORF">BU23DRAFT_553411</name>
</gene>
<organism evidence="2 3">
    <name type="scientific">Bimuria novae-zelandiae CBS 107.79</name>
    <dbReference type="NCBI Taxonomy" id="1447943"/>
    <lineage>
        <taxon>Eukaryota</taxon>
        <taxon>Fungi</taxon>
        <taxon>Dikarya</taxon>
        <taxon>Ascomycota</taxon>
        <taxon>Pezizomycotina</taxon>
        <taxon>Dothideomycetes</taxon>
        <taxon>Pleosporomycetidae</taxon>
        <taxon>Pleosporales</taxon>
        <taxon>Massarineae</taxon>
        <taxon>Didymosphaeriaceae</taxon>
        <taxon>Bimuria</taxon>
    </lineage>
</organism>
<dbReference type="EMBL" id="ML976675">
    <property type="protein sequence ID" value="KAF1974349.1"/>
    <property type="molecule type" value="Genomic_DNA"/>
</dbReference>
<proteinExistence type="predicted"/>
<dbReference type="AlphaFoldDB" id="A0A6A5VDB6"/>
<feature type="compositionally biased region" description="Polar residues" evidence="1">
    <location>
        <begin position="82"/>
        <end position="94"/>
    </location>
</feature>
<dbReference type="OrthoDB" id="3781946at2759"/>
<feature type="region of interest" description="Disordered" evidence="1">
    <location>
        <begin position="56"/>
        <end position="99"/>
    </location>
</feature>
<reference evidence="2" key="1">
    <citation type="journal article" date="2020" name="Stud. Mycol.">
        <title>101 Dothideomycetes genomes: a test case for predicting lifestyles and emergence of pathogens.</title>
        <authorList>
            <person name="Haridas S."/>
            <person name="Albert R."/>
            <person name="Binder M."/>
            <person name="Bloem J."/>
            <person name="Labutti K."/>
            <person name="Salamov A."/>
            <person name="Andreopoulos B."/>
            <person name="Baker S."/>
            <person name="Barry K."/>
            <person name="Bills G."/>
            <person name="Bluhm B."/>
            <person name="Cannon C."/>
            <person name="Castanera R."/>
            <person name="Culley D."/>
            <person name="Daum C."/>
            <person name="Ezra D."/>
            <person name="Gonzalez J."/>
            <person name="Henrissat B."/>
            <person name="Kuo A."/>
            <person name="Liang C."/>
            <person name="Lipzen A."/>
            <person name="Lutzoni F."/>
            <person name="Magnuson J."/>
            <person name="Mondo S."/>
            <person name="Nolan M."/>
            <person name="Ohm R."/>
            <person name="Pangilinan J."/>
            <person name="Park H.-J."/>
            <person name="Ramirez L."/>
            <person name="Alfaro M."/>
            <person name="Sun H."/>
            <person name="Tritt A."/>
            <person name="Yoshinaga Y."/>
            <person name="Zwiers L.-H."/>
            <person name="Turgeon B."/>
            <person name="Goodwin S."/>
            <person name="Spatafora J."/>
            <person name="Crous P."/>
            <person name="Grigoriev I."/>
        </authorList>
    </citation>
    <scope>NUCLEOTIDE SEQUENCE</scope>
    <source>
        <strain evidence="2">CBS 107.79</strain>
    </source>
</reference>
<protein>
    <submittedName>
        <fullName evidence="2">Uncharacterized protein</fullName>
    </submittedName>
</protein>
<evidence type="ECO:0000313" key="3">
    <source>
        <dbReference type="Proteomes" id="UP000800036"/>
    </source>
</evidence>
<feature type="compositionally biased region" description="Basic residues" evidence="1">
    <location>
        <begin position="137"/>
        <end position="146"/>
    </location>
</feature>
<feature type="compositionally biased region" description="Basic residues" evidence="1">
    <location>
        <begin position="186"/>
        <end position="198"/>
    </location>
</feature>
<feature type="region of interest" description="Disordered" evidence="1">
    <location>
        <begin position="126"/>
        <end position="202"/>
    </location>
</feature>
<accession>A0A6A5VDB6</accession>
<keyword evidence="3" id="KW-1185">Reference proteome</keyword>
<name>A0A6A5VDB6_9PLEO</name>